<gene>
    <name evidence="1" type="ORF">V3328_07070</name>
</gene>
<keyword evidence="2" id="KW-1185">Reference proteome</keyword>
<accession>A0AAW9RQK6</accession>
<dbReference type="AlphaFoldDB" id="A0AAW9RQK6"/>
<sequence>MATYDETKVLRALVAWLKTVSFSPALPIAWPNVDFDPPSEATWLRATWLPAETAPATLGEGGENRHSGLFQVDVFVPLEIGHIVPTEYAGAIARAFKRGSDFTSDGVTVRVVTPPSVLTGYKQPPWYGVPVRIRYFADIPNPS</sequence>
<dbReference type="Pfam" id="PF13554">
    <property type="entry name" value="Phage_tail_terminator_5"/>
    <property type="match status" value="1"/>
</dbReference>
<dbReference type="EMBL" id="JAZHOF010000003">
    <property type="protein sequence ID" value="MEJ8571228.1"/>
    <property type="molecule type" value="Genomic_DNA"/>
</dbReference>
<reference evidence="1 2" key="1">
    <citation type="submission" date="2024-02" db="EMBL/GenBank/DDBJ databases">
        <title>Genome analysis and characterization of Microbaculum marinisediminis sp. nov., isolated from marine sediment.</title>
        <authorList>
            <person name="Du Z.-J."/>
            <person name="Ye Y.-Q."/>
            <person name="Zhang Z.-R."/>
            <person name="Yuan S.-M."/>
            <person name="Zhang X.-Y."/>
        </authorList>
    </citation>
    <scope>NUCLEOTIDE SEQUENCE [LARGE SCALE GENOMIC DNA]</scope>
    <source>
        <strain evidence="1 2">SDUM1044001</strain>
    </source>
</reference>
<dbReference type="Proteomes" id="UP001378188">
    <property type="component" value="Unassembled WGS sequence"/>
</dbReference>
<evidence type="ECO:0000313" key="2">
    <source>
        <dbReference type="Proteomes" id="UP001378188"/>
    </source>
</evidence>
<name>A0AAW9RQK6_9HYPH</name>
<organism evidence="1 2">
    <name type="scientific">Microbaculum marinum</name>
    <dbReference type="NCBI Taxonomy" id="1764581"/>
    <lineage>
        <taxon>Bacteria</taxon>
        <taxon>Pseudomonadati</taxon>
        <taxon>Pseudomonadota</taxon>
        <taxon>Alphaproteobacteria</taxon>
        <taxon>Hyphomicrobiales</taxon>
        <taxon>Tepidamorphaceae</taxon>
        <taxon>Microbaculum</taxon>
    </lineage>
</organism>
<evidence type="ECO:0000313" key="1">
    <source>
        <dbReference type="EMBL" id="MEJ8571228.1"/>
    </source>
</evidence>
<comment type="caution">
    <text evidence="1">The sequence shown here is derived from an EMBL/GenBank/DDBJ whole genome shotgun (WGS) entry which is preliminary data.</text>
</comment>
<protein>
    <submittedName>
        <fullName evidence="1">DUF4128 domain-containing protein</fullName>
    </submittedName>
</protein>
<proteinExistence type="predicted"/>
<dbReference type="Gene3D" id="3.30.2000.20">
    <property type="match status" value="1"/>
</dbReference>
<dbReference type="RefSeq" id="WP_340328931.1">
    <property type="nucleotide sequence ID" value="NZ_JAZHOF010000003.1"/>
</dbReference>
<dbReference type="InterPro" id="IPR025395">
    <property type="entry name" value="Phage_tail_terminator-like"/>
</dbReference>